<dbReference type="Pfam" id="PF00497">
    <property type="entry name" value="SBP_bac_3"/>
    <property type="match status" value="1"/>
</dbReference>
<dbReference type="EMBL" id="JAJHPV010000021">
    <property type="protein sequence ID" value="MCC6073201.1"/>
    <property type="molecule type" value="Genomic_DNA"/>
</dbReference>
<dbReference type="PANTHER" id="PTHR38834:SF3">
    <property type="entry name" value="SOLUTE-BINDING PROTEIN FAMILY 3_N-TERMINAL DOMAIN-CONTAINING PROTEIN"/>
    <property type="match status" value="1"/>
</dbReference>
<reference evidence="3 4" key="1">
    <citation type="submission" date="2021-11" db="EMBL/GenBank/DDBJ databases">
        <authorList>
            <person name="Huq M.A."/>
        </authorList>
    </citation>
    <scope>NUCLEOTIDE SEQUENCE [LARGE SCALE GENOMIC DNA]</scope>
    <source>
        <strain evidence="3 4">MAHUQ-52</strain>
    </source>
</reference>
<keyword evidence="1" id="KW-0732">Signal</keyword>
<evidence type="ECO:0000313" key="3">
    <source>
        <dbReference type="EMBL" id="MCC6073201.1"/>
    </source>
</evidence>
<keyword evidence="4" id="KW-1185">Reference proteome</keyword>
<name>A0ABS8IYY7_9BURK</name>
<dbReference type="Gene3D" id="3.40.190.10">
    <property type="entry name" value="Periplasmic binding protein-like II"/>
    <property type="match status" value="2"/>
</dbReference>
<feature type="signal peptide" evidence="1">
    <location>
        <begin position="1"/>
        <end position="21"/>
    </location>
</feature>
<dbReference type="RefSeq" id="WP_229434309.1">
    <property type="nucleotide sequence ID" value="NZ_JAJHPV010000021.1"/>
</dbReference>
<evidence type="ECO:0000313" key="4">
    <source>
        <dbReference type="Proteomes" id="UP001198701"/>
    </source>
</evidence>
<feature type="chain" id="PRO_5046426829" evidence="1">
    <location>
        <begin position="22"/>
        <end position="257"/>
    </location>
</feature>
<gene>
    <name evidence="3" type="ORF">LMJ30_19910</name>
</gene>
<feature type="domain" description="Solute-binding protein family 3/N-terminal" evidence="2">
    <location>
        <begin position="28"/>
        <end position="239"/>
    </location>
</feature>
<dbReference type="SUPFAM" id="SSF53850">
    <property type="entry name" value="Periplasmic binding protein-like II"/>
    <property type="match status" value="1"/>
</dbReference>
<proteinExistence type="predicted"/>
<protein>
    <submittedName>
        <fullName evidence="3">ABC transporter substrate-binding protein</fullName>
    </submittedName>
</protein>
<sequence length="257" mass="28760">MRTSHTLAGLLLAVSLVPALAAQPSLYIATESSPPASMMAGRTVTGSSTDKVREIMARSGVAYRIDLLPWKRAYTSALRRKNGCVYSTTRTPEREKLFHWIGPLDAADWVLLARTDRHYRFKSLEDARGLRIGTYNGDAREEYLRARGFQVDSAHNDLINPRKLLLNRIDLWAASLRRGSVVLEQNGWSASIEPVLTFRTVQVYLACNKAVPDTLVVRMQGAFEAMGRDGTSRRIDSKYEAWGKQNIVAPGPAQRRQ</sequence>
<dbReference type="InterPro" id="IPR001638">
    <property type="entry name" value="Solute-binding_3/MltF_N"/>
</dbReference>
<evidence type="ECO:0000259" key="2">
    <source>
        <dbReference type="Pfam" id="PF00497"/>
    </source>
</evidence>
<evidence type="ECO:0000256" key="1">
    <source>
        <dbReference type="SAM" id="SignalP"/>
    </source>
</evidence>
<dbReference type="Proteomes" id="UP001198701">
    <property type="component" value="Unassembled WGS sequence"/>
</dbReference>
<dbReference type="PANTHER" id="PTHR38834">
    <property type="entry name" value="PERIPLASMIC SUBSTRATE BINDING PROTEIN FAMILY 3"/>
    <property type="match status" value="1"/>
</dbReference>
<accession>A0ABS8IYY7</accession>
<organism evidence="3 4">
    <name type="scientific">Massilia agrisoli</name>
    <dbReference type="NCBI Taxonomy" id="2892444"/>
    <lineage>
        <taxon>Bacteria</taxon>
        <taxon>Pseudomonadati</taxon>
        <taxon>Pseudomonadota</taxon>
        <taxon>Betaproteobacteria</taxon>
        <taxon>Burkholderiales</taxon>
        <taxon>Oxalobacteraceae</taxon>
        <taxon>Telluria group</taxon>
        <taxon>Massilia</taxon>
    </lineage>
</organism>
<comment type="caution">
    <text evidence="3">The sequence shown here is derived from an EMBL/GenBank/DDBJ whole genome shotgun (WGS) entry which is preliminary data.</text>
</comment>